<dbReference type="PANTHER" id="PTHR20858:SF17">
    <property type="entry name" value="HYDROXYMETHYLPYRIMIDINE_PHOSPHOMETHYLPYRIMIDINE KINASE THI20-RELATED"/>
    <property type="match status" value="1"/>
</dbReference>
<protein>
    <recommendedName>
        <fullName evidence="2">hydroxymethylpyrimidine kinase</fullName>
        <ecNumber evidence="2">2.7.1.49</ecNumber>
    </recommendedName>
</protein>
<dbReference type="InterPro" id="IPR029056">
    <property type="entry name" value="Ribokinase-like"/>
</dbReference>
<dbReference type="EMBL" id="DNWC01000059">
    <property type="protein sequence ID" value="HBJ08244.1"/>
    <property type="molecule type" value="Genomic_DNA"/>
</dbReference>
<comment type="pathway">
    <text evidence="1">Cofactor biosynthesis; thiamine diphosphate biosynthesis.</text>
</comment>
<dbReference type="InterPro" id="IPR004399">
    <property type="entry name" value="HMP/HMP-P_kinase_dom"/>
</dbReference>
<dbReference type="GO" id="GO:0005524">
    <property type="term" value="F:ATP binding"/>
    <property type="evidence" value="ECO:0007669"/>
    <property type="project" value="UniProtKB-KW"/>
</dbReference>
<sequence length="280" mass="30005">MIYYPKCLTIAGSDSGGGAGIQADLKTMSAIGVYGMSVITAITAQNTCGVKAIQPIDSDIVTAQLEAVLSDIGTDSIKIGMLHSVNIIKAVIEILDKYSPRYVVFDPVMVSTSGHKLIEDNTIDTIRETMFSRSTIITPNLDEASLLSNIPISEEKDMYKAGKKLLEKGCHAVLMKGGHLKSKIMTDLLITADGEEYIFKAENITTSNTHGTGCTLSSAIASYLALGHSLSDSVKLAKQFVTSAIKTGSKVTTGKGHGPLNHFFAPQPLHILKKEEDTFH</sequence>
<dbReference type="InterPro" id="IPR013749">
    <property type="entry name" value="PM/HMP-P_kinase-1"/>
</dbReference>
<dbReference type="SUPFAM" id="SSF53613">
    <property type="entry name" value="Ribokinase-like"/>
    <property type="match status" value="1"/>
</dbReference>
<gene>
    <name evidence="8" type="primary">thiD</name>
    <name evidence="8" type="ORF">DDY73_04505</name>
</gene>
<dbReference type="Gene3D" id="3.40.1190.20">
    <property type="match status" value="1"/>
</dbReference>
<proteinExistence type="predicted"/>
<evidence type="ECO:0000313" key="9">
    <source>
        <dbReference type="Proteomes" id="UP000262954"/>
    </source>
</evidence>
<evidence type="ECO:0000259" key="7">
    <source>
        <dbReference type="Pfam" id="PF08543"/>
    </source>
</evidence>
<evidence type="ECO:0000256" key="6">
    <source>
        <dbReference type="ARBA" id="ARBA00022840"/>
    </source>
</evidence>
<comment type="caution">
    <text evidence="8">The sequence shown here is derived from an EMBL/GenBank/DDBJ whole genome shotgun (WGS) entry which is preliminary data.</text>
</comment>
<dbReference type="GO" id="GO:0008972">
    <property type="term" value="F:phosphomethylpyrimidine kinase activity"/>
    <property type="evidence" value="ECO:0007669"/>
    <property type="project" value="InterPro"/>
</dbReference>
<keyword evidence="6" id="KW-0067">ATP-binding</keyword>
<keyword evidence="3" id="KW-0808">Transferase</keyword>
<dbReference type="GO" id="GO:0005829">
    <property type="term" value="C:cytosol"/>
    <property type="evidence" value="ECO:0007669"/>
    <property type="project" value="TreeGrafter"/>
</dbReference>
<dbReference type="EC" id="2.7.1.49" evidence="2"/>
<dbReference type="Pfam" id="PF08543">
    <property type="entry name" value="Phos_pyr_kin"/>
    <property type="match status" value="1"/>
</dbReference>
<dbReference type="GO" id="GO:0008902">
    <property type="term" value="F:hydroxymethylpyrimidine kinase activity"/>
    <property type="evidence" value="ECO:0007669"/>
    <property type="project" value="UniProtKB-EC"/>
</dbReference>
<evidence type="ECO:0000256" key="3">
    <source>
        <dbReference type="ARBA" id="ARBA00022679"/>
    </source>
</evidence>
<dbReference type="GO" id="GO:0009228">
    <property type="term" value="P:thiamine biosynthetic process"/>
    <property type="evidence" value="ECO:0007669"/>
    <property type="project" value="InterPro"/>
</dbReference>
<dbReference type="NCBIfam" id="TIGR00097">
    <property type="entry name" value="HMP-P_kinase"/>
    <property type="match status" value="1"/>
</dbReference>
<name>A0A354M155_9BACT</name>
<dbReference type="FunFam" id="3.40.1190.20:FF:000003">
    <property type="entry name" value="Phosphomethylpyrimidine kinase ThiD"/>
    <property type="match status" value="1"/>
</dbReference>
<evidence type="ECO:0000256" key="5">
    <source>
        <dbReference type="ARBA" id="ARBA00022777"/>
    </source>
</evidence>
<keyword evidence="4" id="KW-0547">Nucleotide-binding</keyword>
<organism evidence="8 9">
    <name type="scientific">Coprobacter fastidiosus</name>
    <dbReference type="NCBI Taxonomy" id="1099853"/>
    <lineage>
        <taxon>Bacteria</taxon>
        <taxon>Pseudomonadati</taxon>
        <taxon>Bacteroidota</taxon>
        <taxon>Bacteroidia</taxon>
        <taxon>Bacteroidales</taxon>
        <taxon>Barnesiellaceae</taxon>
        <taxon>Coprobacter</taxon>
    </lineage>
</organism>
<evidence type="ECO:0000256" key="1">
    <source>
        <dbReference type="ARBA" id="ARBA00004948"/>
    </source>
</evidence>
<evidence type="ECO:0000256" key="2">
    <source>
        <dbReference type="ARBA" id="ARBA00012135"/>
    </source>
</evidence>
<dbReference type="PANTHER" id="PTHR20858">
    <property type="entry name" value="PHOSPHOMETHYLPYRIMIDINE KINASE"/>
    <property type="match status" value="1"/>
</dbReference>
<evidence type="ECO:0000256" key="4">
    <source>
        <dbReference type="ARBA" id="ARBA00022741"/>
    </source>
</evidence>
<dbReference type="Proteomes" id="UP000262954">
    <property type="component" value="Unassembled WGS sequence"/>
</dbReference>
<accession>A0A354M155</accession>
<evidence type="ECO:0000313" key="8">
    <source>
        <dbReference type="EMBL" id="HBJ08244.1"/>
    </source>
</evidence>
<reference evidence="8 9" key="1">
    <citation type="journal article" date="2018" name="Nat. Biotechnol.">
        <title>A standardized bacterial taxonomy based on genome phylogeny substantially revises the tree of life.</title>
        <authorList>
            <person name="Parks D.H."/>
            <person name="Chuvochina M."/>
            <person name="Waite D.W."/>
            <person name="Rinke C."/>
            <person name="Skarshewski A."/>
            <person name="Chaumeil P.A."/>
            <person name="Hugenholtz P."/>
        </authorList>
    </citation>
    <scope>NUCLEOTIDE SEQUENCE [LARGE SCALE GENOMIC DNA]</scope>
    <source>
        <strain evidence="8">UBA11482</strain>
    </source>
</reference>
<feature type="domain" description="Pyridoxamine kinase/Phosphomethylpyrimidine kinase" evidence="7">
    <location>
        <begin position="14"/>
        <end position="261"/>
    </location>
</feature>
<dbReference type="CDD" id="cd01169">
    <property type="entry name" value="HMPP_kinase"/>
    <property type="match status" value="1"/>
</dbReference>
<keyword evidence="5 8" id="KW-0418">Kinase</keyword>
<dbReference type="AlphaFoldDB" id="A0A354M155"/>